<organism evidence="4 5">
    <name type="scientific">Penicillium frequentans</name>
    <dbReference type="NCBI Taxonomy" id="3151616"/>
    <lineage>
        <taxon>Eukaryota</taxon>
        <taxon>Fungi</taxon>
        <taxon>Dikarya</taxon>
        <taxon>Ascomycota</taxon>
        <taxon>Pezizomycotina</taxon>
        <taxon>Eurotiomycetes</taxon>
        <taxon>Eurotiomycetidae</taxon>
        <taxon>Eurotiales</taxon>
        <taxon>Aspergillaceae</taxon>
        <taxon>Penicillium</taxon>
    </lineage>
</organism>
<sequence>MASNREYDLVLLGPTGYTGRLCAEHIVKNHPTDLKWAVAGRSVNKIEPIVEELKALNPDRRAPDVLPVQLNPTELKELAQKTKLIINCIGPYHLYSSPVVEACANSGTHYLDVTGETPWIKLIIDKYHETAKANGCIIIPSAGMESVPADILAWALVKRVREDLGSQTRGIESCIKDIKSSGASGGTLNTILSIFDWLPISELLKSVGPFSLTGSGPLKHVPSDSIITKLFGVRSVPDLGTLTTSPNGMADMAIVYRSSTLMPEFYGNRFVFHQMLYVRNALLGVAMHIGFNLFLALLIFPPVRWLLRKFVFAPGAGPTPENSRNDRVEYHAVATADQDVPKPKRVFGKLAYEGNMYAMTGVLVSEAAMVILQQEEKVRKVSRGGIVTSATLGQEYVDRLDKTGIHIETKIWEF</sequence>
<comment type="caution">
    <text evidence="4">The sequence shown here is derived from an EMBL/GenBank/DDBJ whole genome shotgun (WGS) entry which is preliminary data.</text>
</comment>
<feature type="domain" description="Saccharopine dehydrogenase NADP binding" evidence="3">
    <location>
        <begin position="10"/>
        <end position="139"/>
    </location>
</feature>
<comment type="similarity">
    <text evidence="1">Belongs to the saccharopine dehydrogenase family.</text>
</comment>
<evidence type="ECO:0000313" key="4">
    <source>
        <dbReference type="EMBL" id="KAJ5525264.1"/>
    </source>
</evidence>
<dbReference type="GO" id="GO:0005739">
    <property type="term" value="C:mitochondrion"/>
    <property type="evidence" value="ECO:0007669"/>
    <property type="project" value="TreeGrafter"/>
</dbReference>
<dbReference type="GO" id="GO:0005886">
    <property type="term" value="C:plasma membrane"/>
    <property type="evidence" value="ECO:0007669"/>
    <property type="project" value="TreeGrafter"/>
</dbReference>
<dbReference type="AlphaFoldDB" id="A0AAD6CKQ7"/>
<dbReference type="PANTHER" id="PTHR12286:SF5">
    <property type="entry name" value="SACCHAROPINE DEHYDROGENASE-LIKE OXIDOREDUCTASE"/>
    <property type="match status" value="1"/>
</dbReference>
<accession>A0AAD6CKQ7</accession>
<protein>
    <recommendedName>
        <fullName evidence="3">Saccharopine dehydrogenase NADP binding domain-containing protein</fullName>
    </recommendedName>
</protein>
<dbReference type="Proteomes" id="UP001220324">
    <property type="component" value="Unassembled WGS sequence"/>
</dbReference>
<dbReference type="SUPFAM" id="SSF51735">
    <property type="entry name" value="NAD(P)-binding Rossmann-fold domains"/>
    <property type="match status" value="1"/>
</dbReference>
<proteinExistence type="inferred from homology"/>
<dbReference type="GO" id="GO:0005811">
    <property type="term" value="C:lipid droplet"/>
    <property type="evidence" value="ECO:0007669"/>
    <property type="project" value="TreeGrafter"/>
</dbReference>
<reference evidence="4 5" key="1">
    <citation type="journal article" date="2023" name="IMA Fungus">
        <title>Comparative genomic study of the Penicillium genus elucidates a diverse pangenome and 15 lateral gene transfer events.</title>
        <authorList>
            <person name="Petersen C."/>
            <person name="Sorensen T."/>
            <person name="Nielsen M.R."/>
            <person name="Sondergaard T.E."/>
            <person name="Sorensen J.L."/>
            <person name="Fitzpatrick D.A."/>
            <person name="Frisvad J.C."/>
            <person name="Nielsen K.L."/>
        </authorList>
    </citation>
    <scope>NUCLEOTIDE SEQUENCE [LARGE SCALE GENOMIC DNA]</scope>
    <source>
        <strain evidence="4 5">IBT 35679</strain>
    </source>
</reference>
<dbReference type="InterPro" id="IPR005097">
    <property type="entry name" value="Sacchrp_dh_NADP-bd"/>
</dbReference>
<dbReference type="EMBL" id="JAQIZZ010000008">
    <property type="protein sequence ID" value="KAJ5525264.1"/>
    <property type="molecule type" value="Genomic_DNA"/>
</dbReference>
<feature type="transmembrane region" description="Helical" evidence="2">
    <location>
        <begin position="281"/>
        <end position="300"/>
    </location>
</feature>
<dbReference type="PANTHER" id="PTHR12286">
    <property type="entry name" value="SACCHAROPINE DEHYDROGENASE-LIKE OXIDOREDUCTASE"/>
    <property type="match status" value="1"/>
</dbReference>
<gene>
    <name evidence="4" type="ORF">N7494_011914</name>
</gene>
<evidence type="ECO:0000256" key="1">
    <source>
        <dbReference type="ARBA" id="ARBA00038048"/>
    </source>
</evidence>
<dbReference type="InterPro" id="IPR051276">
    <property type="entry name" value="Saccharopine_DH-like_oxidrdct"/>
</dbReference>
<dbReference type="Pfam" id="PF03435">
    <property type="entry name" value="Sacchrp_dh_NADP"/>
    <property type="match status" value="1"/>
</dbReference>
<dbReference type="Gene3D" id="3.40.50.720">
    <property type="entry name" value="NAD(P)-binding Rossmann-like Domain"/>
    <property type="match status" value="1"/>
</dbReference>
<dbReference type="InterPro" id="IPR036291">
    <property type="entry name" value="NAD(P)-bd_dom_sf"/>
</dbReference>
<keyword evidence="2" id="KW-1133">Transmembrane helix</keyword>
<evidence type="ECO:0000256" key="2">
    <source>
        <dbReference type="SAM" id="Phobius"/>
    </source>
</evidence>
<name>A0AAD6CKQ7_9EURO</name>
<dbReference type="GO" id="GO:0009247">
    <property type="term" value="P:glycolipid biosynthetic process"/>
    <property type="evidence" value="ECO:0007669"/>
    <property type="project" value="TreeGrafter"/>
</dbReference>
<keyword evidence="5" id="KW-1185">Reference proteome</keyword>
<evidence type="ECO:0000313" key="5">
    <source>
        <dbReference type="Proteomes" id="UP001220324"/>
    </source>
</evidence>
<keyword evidence="2" id="KW-0472">Membrane</keyword>
<evidence type="ECO:0000259" key="3">
    <source>
        <dbReference type="Pfam" id="PF03435"/>
    </source>
</evidence>
<keyword evidence="2" id="KW-0812">Transmembrane</keyword>